<feature type="compositionally biased region" description="Basic and acidic residues" evidence="4">
    <location>
        <begin position="314"/>
        <end position="333"/>
    </location>
</feature>
<feature type="region of interest" description="Disordered" evidence="4">
    <location>
        <begin position="314"/>
        <end position="376"/>
    </location>
</feature>
<feature type="compositionally biased region" description="Low complexity" evidence="4">
    <location>
        <begin position="509"/>
        <end position="518"/>
    </location>
</feature>
<evidence type="ECO:0000256" key="4">
    <source>
        <dbReference type="SAM" id="MobiDB-lite"/>
    </source>
</evidence>
<dbReference type="SUPFAM" id="SSF54001">
    <property type="entry name" value="Cysteine proteinases"/>
    <property type="match status" value="1"/>
</dbReference>
<dbReference type="CDD" id="cd20406">
    <property type="entry name" value="Tudor_Agenet_AtDUF_rpt2_4"/>
    <property type="match status" value="2"/>
</dbReference>
<feature type="region of interest" description="Disordered" evidence="4">
    <location>
        <begin position="401"/>
        <end position="476"/>
    </location>
</feature>
<feature type="compositionally biased region" description="Basic and acidic residues" evidence="4">
    <location>
        <begin position="447"/>
        <end position="473"/>
    </location>
</feature>
<feature type="compositionally biased region" description="Polar residues" evidence="4">
    <location>
        <begin position="1"/>
        <end position="16"/>
    </location>
</feature>
<dbReference type="PANTHER" id="PTHR48147:SF5">
    <property type="entry name" value="REPEAT-CONTAINING PROTEIN, PUTATIVE-RELATED"/>
    <property type="match status" value="1"/>
</dbReference>
<feature type="region of interest" description="Disordered" evidence="4">
    <location>
        <begin position="499"/>
        <end position="542"/>
    </location>
</feature>
<dbReference type="Proteomes" id="UP000823674">
    <property type="component" value="Chromosome A04"/>
</dbReference>
<feature type="compositionally biased region" description="Acidic residues" evidence="4">
    <location>
        <begin position="417"/>
        <end position="426"/>
    </location>
</feature>
<feature type="compositionally biased region" description="Basic and acidic residues" evidence="4">
    <location>
        <begin position="62"/>
        <end position="76"/>
    </location>
</feature>
<evidence type="ECO:0000256" key="3">
    <source>
        <dbReference type="ARBA" id="ARBA00022801"/>
    </source>
</evidence>
<proteinExistence type="inferred from homology"/>
<dbReference type="Pfam" id="PF05641">
    <property type="entry name" value="Agenet"/>
    <property type="match status" value="1"/>
</dbReference>
<name>A0ABQ7MR34_BRACM</name>
<feature type="region of interest" description="Disordered" evidence="4">
    <location>
        <begin position="1"/>
        <end position="24"/>
    </location>
</feature>
<dbReference type="PANTHER" id="PTHR48147">
    <property type="entry name" value="PROTEIN CBG23787"/>
    <property type="match status" value="1"/>
</dbReference>
<feature type="non-terminal residue" evidence="6">
    <location>
        <position position="1"/>
    </location>
</feature>
<feature type="domain" description="Agenet" evidence="5">
    <location>
        <begin position="929"/>
        <end position="985"/>
    </location>
</feature>
<evidence type="ECO:0000313" key="6">
    <source>
        <dbReference type="EMBL" id="KAG5401030.1"/>
    </source>
</evidence>
<reference evidence="6 7" key="1">
    <citation type="submission" date="2021-03" db="EMBL/GenBank/DDBJ databases">
        <authorList>
            <person name="King G.J."/>
            <person name="Bancroft I."/>
            <person name="Baten A."/>
            <person name="Bloomfield J."/>
            <person name="Borpatragohain P."/>
            <person name="He Z."/>
            <person name="Irish N."/>
            <person name="Irwin J."/>
            <person name="Liu K."/>
            <person name="Mauleon R.P."/>
            <person name="Moore J."/>
            <person name="Morris R."/>
            <person name="Ostergaard L."/>
            <person name="Wang B."/>
            <person name="Wells R."/>
        </authorList>
    </citation>
    <scope>NUCLEOTIDE SEQUENCE [LARGE SCALE GENOMIC DNA]</scope>
    <source>
        <strain evidence="6">R-o-18</strain>
        <tissue evidence="6">Leaf</tissue>
    </source>
</reference>
<feature type="compositionally biased region" description="Basic and acidic residues" evidence="4">
    <location>
        <begin position="354"/>
        <end position="376"/>
    </location>
</feature>
<evidence type="ECO:0000313" key="7">
    <source>
        <dbReference type="Proteomes" id="UP000823674"/>
    </source>
</evidence>
<feature type="compositionally biased region" description="Polar residues" evidence="4">
    <location>
        <begin position="499"/>
        <end position="508"/>
    </location>
</feature>
<dbReference type="CDD" id="cd20405">
    <property type="entry name" value="Tudor_Agenet_AtDUF_rpt1_3"/>
    <property type="match status" value="2"/>
</dbReference>
<gene>
    <name evidence="6" type="primary">A04g505240.1_BraROA</name>
    <name evidence="6" type="ORF">IGI04_015637</name>
</gene>
<keyword evidence="3" id="KW-0378">Hydrolase</keyword>
<feature type="region of interest" description="Disordered" evidence="4">
    <location>
        <begin position="1349"/>
        <end position="1424"/>
    </location>
</feature>
<feature type="compositionally biased region" description="Acidic residues" evidence="4">
    <location>
        <begin position="1363"/>
        <end position="1424"/>
    </location>
</feature>
<feature type="region of interest" description="Disordered" evidence="4">
    <location>
        <begin position="1000"/>
        <end position="1063"/>
    </location>
</feature>
<sequence length="1424" mass="162215">SPSTATRLQSYDGDSSNGDDKRSSLSLVTPSLWKEHPVTTNNNQIIRFKISSKKMSSTPHDSPLHDSPIHDSPLHDSPIHDSYLHDSLQLDSNEFCTTLKLPGRIDKFTVRTLYEMFKKKARSMPTLERLSLGTAILTEAVIMAENPSSKIPRDRLQRYMNYRSHKIAWGKTAYRILMRSVKSLSASSWTGDSYEVSGFALAINLWAMSSVNVLGKSLGKPCETSSSSDPLCLHWDSTRTPTIAEVLELEKINNVEVSTVIGLAEEYKHLVGATHSDDADFHSVVKLVQQGYKMRRSDWEKGFVDMFVATEDIGQQRKTKDEDAEHGEDLNHNEDEEEKKDEEEKTDEEETKDEEYQKDKEQRKDKNHSMSNSEKLDKLIQMVRDLDKRVVMIQNVLGVKFNDSSPNKEDCENGASSDDENEEDTIAEAANSEDTIAEEANSGDGRSALDNENEKEICDEEAKSGTEHQREEENILGEIETTQKITQDEDTKKLESESCLKQTSQVTSPTPTFNTPNFDTRVSSPNPTFTSPKFDLLSQESHSGKGTNEVLMRDVYEIPVFQPLMKIKKRLVQQHSQEAENQSRDIAEKYWLGVVINLEKRNITAFNCAAMKFTDASLVPYVNAYAMALPFMVRYFFKDVSMDTSKFSIKIVSEGFPQVLKIEDSGVYALKLIECHAMRIVDLTKLSEEKIAIIREKLAKKGKLLSIAKDCEVEVSIQEDGFRGSWYRAILEQNPTRVTGKKLRVSYKTMFNEDGVIPLKETIERSFIRPVPPECLNEGVVFKEGSVVDAYFNNGWWTGVIVVERPDGSFLVYFDDPPDIMRFIRSQLRPHADWIGSKWVKSKNKVLSQHMFTRGKLVEMTREISESEKEKIWVRALVITEVRKQGDDRRKFLIKRCTISQNSSDEAEGKHLIVDICKIRPSPPRDLCAEYSLNDYVEVVVTHGWRKGRVTEILLENKYKVYFDATKEDAVFNYTEIRLSMEWLGGGSWIRAHEREFENNAGTPIRPGQESPSNTLATDEDDTLNDDATKIRSDQESPSITLVLESNEEDKVNDDATEITSSLERHRNTSVLEATEAETQNHETIYGKELPLPHESEDMMDDVATPIIDPQEIPRGETMSESNDKIALPKRITETGTKGVVLQRINKRSNLKLLWALSSVNQLGTFFGISDDGIQFPLCLHWKETKALTIEEVNRFDQMEKVDVKCILGDPRLHSDLVEDVDYEFGRVVDLVKRGYRLKRHDWLNRSVDIAVAEAEVDENNSVPGIDATDQEKIEFLNNKVVSLEERVKYLEGLLNIRGETMKETEKSKETEAATKTKVNGQNADYELDENEVLGVYIDAKRKEIAKRKKNGVRPPREVGHQDEDDVEVEVNEEQPQEEEEQQQEDDTEDDVDDSDKESENPETNEGQTQEEEEQHQEDDAEVN</sequence>
<feature type="domain" description="Agenet" evidence="5">
    <location>
        <begin position="850"/>
        <end position="927"/>
    </location>
</feature>
<dbReference type="EMBL" id="JADBGQ010000004">
    <property type="protein sequence ID" value="KAG5401030.1"/>
    <property type="molecule type" value="Genomic_DNA"/>
</dbReference>
<dbReference type="InterPro" id="IPR003653">
    <property type="entry name" value="Peptidase_C48_C"/>
</dbReference>
<evidence type="ECO:0000259" key="5">
    <source>
        <dbReference type="SMART" id="SM00743"/>
    </source>
</evidence>
<evidence type="ECO:0000256" key="2">
    <source>
        <dbReference type="ARBA" id="ARBA00022670"/>
    </source>
</evidence>
<feature type="compositionally biased region" description="Acidic residues" evidence="4">
    <location>
        <begin position="334"/>
        <end position="353"/>
    </location>
</feature>
<feature type="domain" description="Agenet" evidence="5">
    <location>
        <begin position="780"/>
        <end position="836"/>
    </location>
</feature>
<comment type="caution">
    <text evidence="6">The sequence shown here is derived from an EMBL/GenBank/DDBJ whole genome shotgun (WGS) entry which is preliminary data.</text>
</comment>
<dbReference type="InterPro" id="IPR008395">
    <property type="entry name" value="Agenet-like_dom"/>
</dbReference>
<feature type="region of interest" description="Disordered" evidence="4">
    <location>
        <begin position="54"/>
        <end position="76"/>
    </location>
</feature>
<organism evidence="6 7">
    <name type="scientific">Brassica rapa subsp. trilocularis</name>
    <dbReference type="NCBI Taxonomy" id="1813537"/>
    <lineage>
        <taxon>Eukaryota</taxon>
        <taxon>Viridiplantae</taxon>
        <taxon>Streptophyta</taxon>
        <taxon>Embryophyta</taxon>
        <taxon>Tracheophyta</taxon>
        <taxon>Spermatophyta</taxon>
        <taxon>Magnoliopsida</taxon>
        <taxon>eudicotyledons</taxon>
        <taxon>Gunneridae</taxon>
        <taxon>Pentapetalae</taxon>
        <taxon>rosids</taxon>
        <taxon>malvids</taxon>
        <taxon>Brassicales</taxon>
        <taxon>Brassicaceae</taxon>
        <taxon>Brassiceae</taxon>
        <taxon>Brassica</taxon>
    </lineage>
</organism>
<dbReference type="SMART" id="SM00743">
    <property type="entry name" value="Agenet"/>
    <property type="match status" value="4"/>
</dbReference>
<feature type="compositionally biased region" description="Polar residues" evidence="4">
    <location>
        <begin position="520"/>
        <end position="531"/>
    </location>
</feature>
<keyword evidence="2" id="KW-0645">Protease</keyword>
<keyword evidence="7" id="KW-1185">Reference proteome</keyword>
<feature type="domain" description="Agenet" evidence="5">
    <location>
        <begin position="705"/>
        <end position="776"/>
    </location>
</feature>
<comment type="similarity">
    <text evidence="1">Belongs to the peptidase C48 family.</text>
</comment>
<feature type="non-terminal residue" evidence="6">
    <location>
        <position position="1424"/>
    </location>
</feature>
<protein>
    <recommendedName>
        <fullName evidence="5">Agenet domain-containing protein</fullName>
    </recommendedName>
</protein>
<dbReference type="Pfam" id="PF02902">
    <property type="entry name" value="Peptidase_C48"/>
    <property type="match status" value="1"/>
</dbReference>
<evidence type="ECO:0000256" key="1">
    <source>
        <dbReference type="ARBA" id="ARBA00005234"/>
    </source>
</evidence>
<accession>A0ABQ7MR34</accession>
<dbReference type="InterPro" id="IPR014002">
    <property type="entry name" value="Agenet_dom_plant"/>
</dbReference>
<dbReference type="InterPro" id="IPR038765">
    <property type="entry name" value="Papain-like_cys_pep_sf"/>
</dbReference>